<dbReference type="AlphaFoldDB" id="A0A254TF76"/>
<accession>A0A254TF76</accession>
<evidence type="ECO:0000313" key="1">
    <source>
        <dbReference type="EMBL" id="OWW21309.1"/>
    </source>
</evidence>
<reference evidence="1 2" key="1">
    <citation type="submission" date="2016-02" db="EMBL/GenBank/DDBJ databases">
        <authorList>
            <person name="Wen L."/>
            <person name="He K."/>
            <person name="Yang H."/>
        </authorList>
    </citation>
    <scope>NUCLEOTIDE SEQUENCE [LARGE SCALE GENOMIC DNA]</scope>
    <source>
        <strain evidence="1 2">TSA40</strain>
    </source>
</reference>
<dbReference type="SUPFAM" id="SSF102588">
    <property type="entry name" value="LmbE-like"/>
    <property type="match status" value="1"/>
</dbReference>
<evidence type="ECO:0000313" key="2">
    <source>
        <dbReference type="Proteomes" id="UP000197535"/>
    </source>
</evidence>
<dbReference type="PANTHER" id="PTHR12993:SF11">
    <property type="entry name" value="N-ACETYLGLUCOSAMINYL-PHOSPHATIDYLINOSITOL DE-N-ACETYLASE"/>
    <property type="match status" value="1"/>
</dbReference>
<proteinExistence type="predicted"/>
<dbReference type="RefSeq" id="WP_088708166.1">
    <property type="nucleotide sequence ID" value="NZ_LSTO01000001.1"/>
</dbReference>
<keyword evidence="2" id="KW-1185">Reference proteome</keyword>
<dbReference type="GO" id="GO:0016811">
    <property type="term" value="F:hydrolase activity, acting on carbon-nitrogen (but not peptide) bonds, in linear amides"/>
    <property type="evidence" value="ECO:0007669"/>
    <property type="project" value="TreeGrafter"/>
</dbReference>
<dbReference type="OrthoDB" id="9816564at2"/>
<name>A0A254TF76_9BURK</name>
<dbReference type="EMBL" id="LSTO01000001">
    <property type="protein sequence ID" value="OWW21309.1"/>
    <property type="molecule type" value="Genomic_DNA"/>
</dbReference>
<dbReference type="InterPro" id="IPR003737">
    <property type="entry name" value="GlcNAc_PI_deacetylase-related"/>
</dbReference>
<comment type="caution">
    <text evidence="1">The sequence shown here is derived from an EMBL/GenBank/DDBJ whole genome shotgun (WGS) entry which is preliminary data.</text>
</comment>
<gene>
    <name evidence="1" type="ORF">AYR66_19335</name>
</gene>
<dbReference type="Pfam" id="PF02585">
    <property type="entry name" value="PIG-L"/>
    <property type="match status" value="1"/>
</dbReference>
<dbReference type="PANTHER" id="PTHR12993">
    <property type="entry name" value="N-ACETYLGLUCOSAMINYL-PHOSPHATIDYLINOSITOL DE-N-ACETYLASE-RELATED"/>
    <property type="match status" value="1"/>
</dbReference>
<protein>
    <submittedName>
        <fullName evidence="1">GlcNAc-PI de-N-acetylase</fullName>
    </submittedName>
</protein>
<sequence length="234" mass="25444">MTKKILVVAAHPDDEILGCGGTIAAHARAGHEVHVVIMAEGLTSRSLQRDAAAQKTDLEQLADVARKANALLGAASVTLHSLPDNRMDSLDRLDVIKLVEAEIARVVPEVVYTHHAGDLNIDHRIVHESVLTACRPKPGHPVNSLLFFEVASSTEWMPPSSAPFFAPDWFVDISDTLDLKLKALACYDTEMCPWPHARSIRALESLARWRGASAGVEAAEAFMLGRRIVHLGKA</sequence>
<organism evidence="1 2">
    <name type="scientific">Noviherbaspirillum denitrificans</name>
    <dbReference type="NCBI Taxonomy" id="1968433"/>
    <lineage>
        <taxon>Bacteria</taxon>
        <taxon>Pseudomonadati</taxon>
        <taxon>Pseudomonadota</taxon>
        <taxon>Betaproteobacteria</taxon>
        <taxon>Burkholderiales</taxon>
        <taxon>Oxalobacteraceae</taxon>
        <taxon>Noviherbaspirillum</taxon>
    </lineage>
</organism>
<dbReference type="Gene3D" id="3.40.50.10320">
    <property type="entry name" value="LmbE-like"/>
    <property type="match status" value="1"/>
</dbReference>
<dbReference type="Proteomes" id="UP000197535">
    <property type="component" value="Unassembled WGS sequence"/>
</dbReference>
<dbReference type="InterPro" id="IPR024078">
    <property type="entry name" value="LmbE-like_dom_sf"/>
</dbReference>